<dbReference type="PANTHER" id="PTHR42959:SF1">
    <property type="entry name" value="CARBAMOYLTRANSFERASE HYPF"/>
    <property type="match status" value="1"/>
</dbReference>
<gene>
    <name evidence="12" type="primary">hypF</name>
    <name evidence="12" type="ORF">GCM10011349_45080</name>
</gene>
<dbReference type="PROSITE" id="PS51163">
    <property type="entry name" value="YRDC"/>
    <property type="match status" value="1"/>
</dbReference>
<evidence type="ECO:0000256" key="5">
    <source>
        <dbReference type="ARBA" id="ARBA00022771"/>
    </source>
</evidence>
<keyword evidence="9" id="KW-0378">Hydrolase</keyword>
<dbReference type="Pfam" id="PF01300">
    <property type="entry name" value="Sua5_yciO_yrdC"/>
    <property type="match status" value="1"/>
</dbReference>
<reference evidence="13" key="1">
    <citation type="journal article" date="2019" name="Int. J. Syst. Evol. Microbiol.">
        <title>The Global Catalogue of Microorganisms (GCM) 10K type strain sequencing project: providing services to taxonomists for standard genome sequencing and annotation.</title>
        <authorList>
            <consortium name="The Broad Institute Genomics Platform"/>
            <consortium name="The Broad Institute Genome Sequencing Center for Infectious Disease"/>
            <person name="Wu L."/>
            <person name="Ma J."/>
        </authorList>
    </citation>
    <scope>NUCLEOTIDE SEQUENCE [LARGE SCALE GENOMIC DNA]</scope>
    <source>
        <strain evidence="13">CGMCC 1.6784</strain>
    </source>
</reference>
<dbReference type="InterPro" id="IPR043129">
    <property type="entry name" value="ATPase_NBD"/>
</dbReference>
<comment type="similarity">
    <text evidence="2 8">Belongs to the carbamoyltransferase HypF family.</text>
</comment>
<evidence type="ECO:0000256" key="9">
    <source>
        <dbReference type="PROSITE-ProRule" id="PRU00520"/>
    </source>
</evidence>
<dbReference type="InterPro" id="IPR036046">
    <property type="entry name" value="Acylphosphatase-like_dom_sf"/>
</dbReference>
<protein>
    <recommendedName>
        <fullName evidence="8">Carbamoyltransferase HypF</fullName>
        <ecNumber evidence="8">6.2.-.-</ecNumber>
    </recommendedName>
</protein>
<dbReference type="SUPFAM" id="SSF55821">
    <property type="entry name" value="YrdC/RibB"/>
    <property type="match status" value="1"/>
</dbReference>
<feature type="domain" description="Acylphosphatase-like" evidence="10">
    <location>
        <begin position="16"/>
        <end position="102"/>
    </location>
</feature>
<evidence type="ECO:0000256" key="4">
    <source>
        <dbReference type="ARBA" id="ARBA00022723"/>
    </source>
</evidence>
<dbReference type="InterPro" id="IPR011125">
    <property type="entry name" value="Znf_HypF"/>
</dbReference>
<dbReference type="InterPro" id="IPR055128">
    <property type="entry name" value="HypF_C_2"/>
</dbReference>
<dbReference type="InterPro" id="IPR017945">
    <property type="entry name" value="DHBP_synth_RibB-like_a/b_dom"/>
</dbReference>
<feature type="active site" evidence="9">
    <location>
        <position position="49"/>
    </location>
</feature>
<evidence type="ECO:0000256" key="1">
    <source>
        <dbReference type="ARBA" id="ARBA00004711"/>
    </source>
</evidence>
<dbReference type="InterPro" id="IPR051060">
    <property type="entry name" value="Carbamoyltrans_HypF-like"/>
</dbReference>
<comment type="catalytic activity">
    <reaction evidence="9">
        <text>an acyl phosphate + H2O = a carboxylate + phosphate + H(+)</text>
        <dbReference type="Rhea" id="RHEA:14965"/>
        <dbReference type="ChEBI" id="CHEBI:15377"/>
        <dbReference type="ChEBI" id="CHEBI:15378"/>
        <dbReference type="ChEBI" id="CHEBI:29067"/>
        <dbReference type="ChEBI" id="CHEBI:43474"/>
        <dbReference type="ChEBI" id="CHEBI:59918"/>
        <dbReference type="EC" id="3.6.1.7"/>
    </reaction>
</comment>
<dbReference type="Pfam" id="PF00708">
    <property type="entry name" value="Acylphosphatase"/>
    <property type="match status" value="1"/>
</dbReference>
<evidence type="ECO:0000256" key="7">
    <source>
        <dbReference type="ARBA" id="ARBA00048220"/>
    </source>
</evidence>
<evidence type="ECO:0000259" key="10">
    <source>
        <dbReference type="PROSITE" id="PS51160"/>
    </source>
</evidence>
<dbReference type="InterPro" id="IPR041440">
    <property type="entry name" value="HypF_C"/>
</dbReference>
<dbReference type="RefSeq" id="WP_229710669.1">
    <property type="nucleotide sequence ID" value="NZ_BMLK01000041.1"/>
</dbReference>
<comment type="pathway">
    <text evidence="1 8">Protein modification; [NiFe] hydrogenase maturation.</text>
</comment>
<dbReference type="Pfam" id="PF07503">
    <property type="entry name" value="zf-HYPF"/>
    <property type="match status" value="2"/>
</dbReference>
<dbReference type="EMBL" id="BMLK01000041">
    <property type="protein sequence ID" value="GGN61964.1"/>
    <property type="molecule type" value="Genomic_DNA"/>
</dbReference>
<evidence type="ECO:0000256" key="6">
    <source>
        <dbReference type="ARBA" id="ARBA00022833"/>
    </source>
</evidence>
<keyword evidence="5" id="KW-0863">Zinc-finger</keyword>
<dbReference type="InterPro" id="IPR004421">
    <property type="entry name" value="Carbamoyltransferase_HypF"/>
</dbReference>
<dbReference type="PROSITE" id="PS51160">
    <property type="entry name" value="ACYLPHOSPHATASE_3"/>
    <property type="match status" value="1"/>
</dbReference>
<dbReference type="Gene3D" id="3.30.420.360">
    <property type="match status" value="1"/>
</dbReference>
<dbReference type="InterPro" id="IPR017968">
    <property type="entry name" value="Acylphosphatase_CS"/>
</dbReference>
<dbReference type="Pfam" id="PF17788">
    <property type="entry name" value="HypF_C"/>
    <property type="match status" value="1"/>
</dbReference>
<proteinExistence type="inferred from homology"/>
<feature type="domain" description="YrdC-like" evidence="11">
    <location>
        <begin position="213"/>
        <end position="400"/>
    </location>
</feature>
<keyword evidence="4" id="KW-0479">Metal-binding</keyword>
<dbReference type="Pfam" id="PF22521">
    <property type="entry name" value="HypF_C_2"/>
    <property type="match status" value="1"/>
</dbReference>
<organism evidence="12 13">
    <name type="scientific">Novosphingobium indicum</name>
    <dbReference type="NCBI Taxonomy" id="462949"/>
    <lineage>
        <taxon>Bacteria</taxon>
        <taxon>Pseudomonadati</taxon>
        <taxon>Pseudomonadota</taxon>
        <taxon>Alphaproteobacteria</taxon>
        <taxon>Sphingomonadales</taxon>
        <taxon>Sphingomonadaceae</taxon>
        <taxon>Novosphingobium</taxon>
    </lineage>
</organism>
<dbReference type="Proteomes" id="UP000605099">
    <property type="component" value="Unassembled WGS sequence"/>
</dbReference>
<evidence type="ECO:0000256" key="3">
    <source>
        <dbReference type="ARBA" id="ARBA00022598"/>
    </source>
</evidence>
<accession>A0ABQ2K293</accession>
<evidence type="ECO:0000256" key="8">
    <source>
        <dbReference type="PIRNR" id="PIRNR006256"/>
    </source>
</evidence>
<keyword evidence="13" id="KW-1185">Reference proteome</keyword>
<comment type="function">
    <text evidence="8">Involved in the maturation of [NiFe] hydrogenases. Along with HypE, it catalyzes the synthesis of the CN ligands of the active site iron of [NiFe]-hydrogenases. HypF functions as a carbamoyl transferase using carbamoylphosphate as a substrate and transferring the carboxamido moiety in an ATP-dependent reaction to the thiolate of the C-terminal cysteine of HypE yielding a protein-S-carboxamide.</text>
</comment>
<evidence type="ECO:0000313" key="13">
    <source>
        <dbReference type="Proteomes" id="UP000605099"/>
    </source>
</evidence>
<dbReference type="Gene3D" id="3.30.110.120">
    <property type="match status" value="1"/>
</dbReference>
<sequence length="772" mass="81926">MPMEPAACLVVPDAQRIRLDVTGAVQGVGFRPFVYRLAVDEGLAGHVRNTAAGVTLEVEGPGSAVDRFLARLRREVRLPARIDGLAREGLQPTGERGFTIASSSADTAPSVHILPDLALCEDCRAEVFDPADRRYRYPFTTCMHCGPRYSIIAAAPYDRARTAMRHFVMCPACQAEYDDPACRRFHAEANACPECGPQLALHAPDGALLAEADDALERVVGALREGRIVALKGLGGFQLLVDARNEEAVARLRERKYRPAKPFAVMAGSVTDAEAIAHLSPVERAALESAAAPIVLVQARKDAARPIAPNVAPGNPNIGLMLPTTPLHCLLMDALGFPVVATSGNRSGEPIAADDDGAFANLADIADLFLTHDRPILHPVDDSVLRMIAGQPTVLRCARGVAPLVLPEAKQAQPLLALGGHMKSAVAVGRDGQIVLGPHIGDLAHREAREAFGRSVATMRSFYAVEPAAVACDAHPDYHSTRVADGLGFPVSRVPHHLAHVLAVMTEHALSGPVLGVAWDGTGYGADATLWGGEFLTVHGARHHRIAHLLPFHLPGGEAAIREPRRTAIGVLNALHDGALWESEHAPLSAFSVEERTTLRAMLERRLNSPLTSSAGRLFDAVASILNLCQRASFDGEAAMAVEFAAQEAKAVHALPSPGIVRAGDTVAIDWRPMISALADATHAGVAVEELAAGFHHWLVEAIVQVARQAGIAQVALSGGCFQNALLTELAMARLQQAGFRVYRAVRVPANDGGLAVGQAAYAARLLDEVTG</sequence>
<dbReference type="SUPFAM" id="SSF54975">
    <property type="entry name" value="Acylphosphatase/BLUF domain-like"/>
    <property type="match status" value="1"/>
</dbReference>
<dbReference type="InterPro" id="IPR006070">
    <property type="entry name" value="Sua5-like_dom"/>
</dbReference>
<dbReference type="EC" id="6.2.-.-" evidence="8"/>
<comment type="caution">
    <text evidence="12">The sequence shown here is derived from an EMBL/GenBank/DDBJ whole genome shotgun (WGS) entry which is preliminary data.</text>
</comment>
<dbReference type="SUPFAM" id="SSF53067">
    <property type="entry name" value="Actin-like ATPase domain"/>
    <property type="match status" value="1"/>
</dbReference>
<feature type="active site" evidence="9">
    <location>
        <position position="31"/>
    </location>
</feature>
<dbReference type="Gene3D" id="3.30.420.40">
    <property type="match status" value="1"/>
</dbReference>
<dbReference type="InterPro" id="IPR001792">
    <property type="entry name" value="Acylphosphatase-like_dom"/>
</dbReference>
<dbReference type="Gene3D" id="3.90.870.50">
    <property type="match status" value="1"/>
</dbReference>
<name>A0ABQ2K293_9SPHN</name>
<keyword evidence="3" id="KW-0436">Ligase</keyword>
<dbReference type="PANTHER" id="PTHR42959">
    <property type="entry name" value="CARBAMOYLTRANSFERASE"/>
    <property type="match status" value="1"/>
</dbReference>
<dbReference type="PIRSF" id="PIRSF006256">
    <property type="entry name" value="CMPcnvr_hdrg_mat"/>
    <property type="match status" value="1"/>
</dbReference>
<comment type="catalytic activity">
    <reaction evidence="7 8">
        <text>C-terminal L-cysteinyl-[HypE protein] + carbamoyl phosphate + ATP + H2O = C-terminal S-carboxamide-L-cysteinyl-[HypE protein] + AMP + phosphate + diphosphate + H(+)</text>
        <dbReference type="Rhea" id="RHEA:55636"/>
        <dbReference type="Rhea" id="RHEA-COMP:14247"/>
        <dbReference type="Rhea" id="RHEA-COMP:14392"/>
        <dbReference type="ChEBI" id="CHEBI:15377"/>
        <dbReference type="ChEBI" id="CHEBI:15378"/>
        <dbReference type="ChEBI" id="CHEBI:30616"/>
        <dbReference type="ChEBI" id="CHEBI:33019"/>
        <dbReference type="ChEBI" id="CHEBI:43474"/>
        <dbReference type="ChEBI" id="CHEBI:58228"/>
        <dbReference type="ChEBI" id="CHEBI:76913"/>
        <dbReference type="ChEBI" id="CHEBI:139126"/>
        <dbReference type="ChEBI" id="CHEBI:456215"/>
    </reaction>
</comment>
<evidence type="ECO:0000313" key="12">
    <source>
        <dbReference type="EMBL" id="GGN61964.1"/>
    </source>
</evidence>
<keyword evidence="6" id="KW-0862">Zinc</keyword>
<dbReference type="PROSITE" id="PS00150">
    <property type="entry name" value="ACYLPHOSPHATASE_1"/>
    <property type="match status" value="1"/>
</dbReference>
<evidence type="ECO:0000259" key="11">
    <source>
        <dbReference type="PROSITE" id="PS51163"/>
    </source>
</evidence>
<dbReference type="NCBIfam" id="TIGR00143">
    <property type="entry name" value="hypF"/>
    <property type="match status" value="1"/>
</dbReference>
<evidence type="ECO:0000256" key="2">
    <source>
        <dbReference type="ARBA" id="ARBA00008097"/>
    </source>
</evidence>